<dbReference type="NCBIfam" id="NF004741">
    <property type="entry name" value="PRK06076.1-2"/>
    <property type="match status" value="1"/>
</dbReference>
<keyword evidence="7" id="KW-0560">Oxidoreductase</keyword>
<dbReference type="EC" id="7.1.1.-" evidence="5"/>
<organism evidence="7 8">
    <name type="scientific">Mucilaginibacter myungsuensis</name>
    <dbReference type="NCBI Taxonomy" id="649104"/>
    <lineage>
        <taxon>Bacteria</taxon>
        <taxon>Pseudomonadati</taxon>
        <taxon>Bacteroidota</taxon>
        <taxon>Sphingobacteriia</taxon>
        <taxon>Sphingobacteriales</taxon>
        <taxon>Sphingobacteriaceae</taxon>
        <taxon>Mucilaginibacter</taxon>
    </lineage>
</organism>
<feature type="transmembrane region" description="Helical" evidence="5">
    <location>
        <begin position="75"/>
        <end position="99"/>
    </location>
</feature>
<keyword evidence="5" id="KW-0830">Ubiquinone</keyword>
<evidence type="ECO:0000256" key="1">
    <source>
        <dbReference type="ARBA" id="ARBA00004141"/>
    </source>
</evidence>
<feature type="transmembrane region" description="Helical" evidence="5">
    <location>
        <begin position="119"/>
        <end position="141"/>
    </location>
</feature>
<dbReference type="EMBL" id="JADFFL010000003">
    <property type="protein sequence ID" value="MBE9662313.1"/>
    <property type="molecule type" value="Genomic_DNA"/>
</dbReference>
<dbReference type="PANTHER" id="PTHR11432:SF3">
    <property type="entry name" value="NADH-UBIQUINONE OXIDOREDUCTASE CHAIN 1"/>
    <property type="match status" value="1"/>
</dbReference>
<keyword evidence="3 5" id="KW-1133">Transmembrane helix</keyword>
<comment type="caution">
    <text evidence="7">The sequence shown here is derived from an EMBL/GenBank/DDBJ whole genome shotgun (WGS) entry which is preliminary data.</text>
</comment>
<feature type="transmembrane region" description="Helical" evidence="5">
    <location>
        <begin position="324"/>
        <end position="342"/>
    </location>
</feature>
<proteinExistence type="inferred from homology"/>
<evidence type="ECO:0000313" key="8">
    <source>
        <dbReference type="Proteomes" id="UP000622475"/>
    </source>
</evidence>
<keyword evidence="5" id="KW-0874">Quinone</keyword>
<feature type="transmembrane region" description="Helical" evidence="5">
    <location>
        <begin position="241"/>
        <end position="264"/>
    </location>
</feature>
<evidence type="ECO:0000256" key="4">
    <source>
        <dbReference type="ARBA" id="ARBA00023136"/>
    </source>
</evidence>
<keyword evidence="5" id="KW-1278">Translocase</keyword>
<name>A0A929PW01_9SPHI</name>
<reference evidence="7" key="1">
    <citation type="submission" date="2020-10" db="EMBL/GenBank/DDBJ databases">
        <title>Mucilaginibacter mali sp. nov., isolated from rhizosphere soil of apple orchard.</title>
        <authorList>
            <person name="Lee J.-S."/>
            <person name="Kim H.S."/>
            <person name="Kim J.-S."/>
        </authorList>
    </citation>
    <scope>NUCLEOTIDE SEQUENCE</scope>
    <source>
        <strain evidence="7">KCTC 22746</strain>
    </source>
</reference>
<comment type="similarity">
    <text evidence="5 6">Belongs to the complex I subunit 1 family.</text>
</comment>
<evidence type="ECO:0000313" key="7">
    <source>
        <dbReference type="EMBL" id="MBE9662313.1"/>
    </source>
</evidence>
<evidence type="ECO:0000256" key="5">
    <source>
        <dbReference type="HAMAP-Rule" id="MF_01350"/>
    </source>
</evidence>
<feature type="transmembrane region" description="Helical" evidence="5">
    <location>
        <begin position="6"/>
        <end position="26"/>
    </location>
</feature>
<dbReference type="PANTHER" id="PTHR11432">
    <property type="entry name" value="NADH DEHYDROGENASE SUBUNIT 1"/>
    <property type="match status" value="1"/>
</dbReference>
<dbReference type="HAMAP" id="MF_01350">
    <property type="entry name" value="NDH1_NuoH"/>
    <property type="match status" value="1"/>
</dbReference>
<evidence type="ECO:0000256" key="2">
    <source>
        <dbReference type="ARBA" id="ARBA00022692"/>
    </source>
</evidence>
<keyword evidence="8" id="KW-1185">Reference proteome</keyword>
<dbReference type="InterPro" id="IPR018086">
    <property type="entry name" value="NADH_UbQ_OxRdtase_su1_CS"/>
</dbReference>
<dbReference type="GO" id="GO:0005886">
    <property type="term" value="C:plasma membrane"/>
    <property type="evidence" value="ECO:0007669"/>
    <property type="project" value="UniProtKB-SubCell"/>
</dbReference>
<dbReference type="Pfam" id="PF00146">
    <property type="entry name" value="NADHdh"/>
    <property type="match status" value="1"/>
</dbReference>
<gene>
    <name evidence="5 7" type="primary">nuoH</name>
    <name evidence="7" type="ORF">IRJ16_10500</name>
</gene>
<dbReference type="GO" id="GO:0016655">
    <property type="term" value="F:oxidoreductase activity, acting on NAD(P)H, quinone or similar compound as acceptor"/>
    <property type="evidence" value="ECO:0007669"/>
    <property type="project" value="UniProtKB-UniRule"/>
</dbReference>
<evidence type="ECO:0000256" key="6">
    <source>
        <dbReference type="RuleBase" id="RU000471"/>
    </source>
</evidence>
<comment type="catalytic activity">
    <reaction evidence="5">
        <text>a quinone + NADH + 5 H(+)(in) = a quinol + NAD(+) + 4 H(+)(out)</text>
        <dbReference type="Rhea" id="RHEA:57888"/>
        <dbReference type="ChEBI" id="CHEBI:15378"/>
        <dbReference type="ChEBI" id="CHEBI:24646"/>
        <dbReference type="ChEBI" id="CHEBI:57540"/>
        <dbReference type="ChEBI" id="CHEBI:57945"/>
        <dbReference type="ChEBI" id="CHEBI:132124"/>
    </reaction>
</comment>
<dbReference type="GO" id="GO:0003954">
    <property type="term" value="F:NADH dehydrogenase activity"/>
    <property type="evidence" value="ECO:0007669"/>
    <property type="project" value="TreeGrafter"/>
</dbReference>
<dbReference type="Proteomes" id="UP000622475">
    <property type="component" value="Unassembled WGS sequence"/>
</dbReference>
<sequence length="347" mass="38395">MDLLQIGIKAGLVVIIFAISLVVAMYSTYAERKVAAFLQDRVGPNRAGPWGILQPLADGGKMFMKEEIIPARANAFLFIVGPALAIMTACIGSAVIPWGQEIKTGSLTIDLQVTDINVGILYIFGVVSLGVYGVMIGGWASNNKYSLLGAIRAASQNISYEISMGLSIIALLMFTGTLSLKEIAEQQHGANWNVLYQPFGFLLFMVCSFAETNRSPFDLPECETELVGGYHTEYSSMKLGFYLFAEYINMFISSAVMATLYWGGYNYPGMDWVTAHVGPVIGPLIGTAVLFGKIFAFIFFFMWVRWTIPRFRYDQLMDLGWKSLIPLAIGNIVLTGVWITVYDKFFK</sequence>
<accession>A0A929PW01</accession>
<comment type="subunit">
    <text evidence="5">NDH-1 is composed of 14 different subunits. Subunits NuoA, H, J, K, L, M, N constitute the membrane sector of the complex.</text>
</comment>
<dbReference type="PROSITE" id="PS00668">
    <property type="entry name" value="COMPLEX1_ND1_2"/>
    <property type="match status" value="1"/>
</dbReference>
<dbReference type="GO" id="GO:0009060">
    <property type="term" value="P:aerobic respiration"/>
    <property type="evidence" value="ECO:0007669"/>
    <property type="project" value="TreeGrafter"/>
</dbReference>
<dbReference type="InterPro" id="IPR001694">
    <property type="entry name" value="NADH_UbQ_OxRdtase_su1/FPO"/>
</dbReference>
<protein>
    <recommendedName>
        <fullName evidence="5">NADH-quinone oxidoreductase subunit H</fullName>
        <ecNumber evidence="5">7.1.1.-</ecNumber>
    </recommendedName>
    <alternativeName>
        <fullName evidence="5">NADH dehydrogenase I subunit H</fullName>
    </alternativeName>
    <alternativeName>
        <fullName evidence="5">NDH-1 subunit H</fullName>
    </alternativeName>
</protein>
<dbReference type="GO" id="GO:0048038">
    <property type="term" value="F:quinone binding"/>
    <property type="evidence" value="ECO:0007669"/>
    <property type="project" value="UniProtKB-KW"/>
</dbReference>
<keyword evidence="5" id="KW-1003">Cell membrane</keyword>
<feature type="transmembrane region" description="Helical" evidence="5">
    <location>
        <begin position="284"/>
        <end position="304"/>
    </location>
</feature>
<feature type="transmembrane region" description="Helical" evidence="5">
    <location>
        <begin position="192"/>
        <end position="210"/>
    </location>
</feature>
<keyword evidence="2 5" id="KW-0812">Transmembrane</keyword>
<keyword evidence="4 5" id="KW-0472">Membrane</keyword>
<comment type="subcellular location">
    <subcellularLocation>
        <location evidence="5 6">Cell membrane</location>
        <topology evidence="5 6">Multi-pass membrane protein</topology>
    </subcellularLocation>
    <subcellularLocation>
        <location evidence="1">Membrane</location>
        <topology evidence="1">Multi-pass membrane protein</topology>
    </subcellularLocation>
</comment>
<feature type="transmembrane region" description="Helical" evidence="5">
    <location>
        <begin position="162"/>
        <end position="180"/>
    </location>
</feature>
<comment type="function">
    <text evidence="5">NDH-1 shuttles electrons from NADH, via FMN and iron-sulfur (Fe-S) centers, to quinones in the respiratory chain. The immediate electron acceptor for the enzyme in this species is believed to be ubiquinone. Couples the redox reaction to proton translocation (for every two electrons transferred, four hydrogen ions are translocated across the cytoplasmic membrane), and thus conserves the redox energy in a proton gradient. This subunit may bind ubiquinone.</text>
</comment>
<dbReference type="AlphaFoldDB" id="A0A929PW01"/>
<dbReference type="RefSeq" id="WP_194111485.1">
    <property type="nucleotide sequence ID" value="NZ_JADFFL010000003.1"/>
</dbReference>
<evidence type="ECO:0000256" key="3">
    <source>
        <dbReference type="ARBA" id="ARBA00022989"/>
    </source>
</evidence>
<keyword evidence="5 6" id="KW-0520">NAD</keyword>